<accession>A0A919QAV0</accession>
<keyword evidence="3" id="KW-1185">Reference proteome</keyword>
<proteinExistence type="predicted"/>
<dbReference type="RefSeq" id="WP_204039798.1">
    <property type="nucleotide sequence ID" value="NZ_BOOA01000007.1"/>
</dbReference>
<evidence type="ECO:0000313" key="2">
    <source>
        <dbReference type="EMBL" id="GIH22977.1"/>
    </source>
</evidence>
<organism evidence="2 3">
    <name type="scientific">Acrocarpospora phusangensis</name>
    <dbReference type="NCBI Taxonomy" id="1070424"/>
    <lineage>
        <taxon>Bacteria</taxon>
        <taxon>Bacillati</taxon>
        <taxon>Actinomycetota</taxon>
        <taxon>Actinomycetes</taxon>
        <taxon>Streptosporangiales</taxon>
        <taxon>Streptosporangiaceae</taxon>
        <taxon>Acrocarpospora</taxon>
    </lineage>
</organism>
<dbReference type="SUPFAM" id="SSF46955">
    <property type="entry name" value="Putative DNA-binding domain"/>
    <property type="match status" value="1"/>
</dbReference>
<dbReference type="AlphaFoldDB" id="A0A919QAV0"/>
<evidence type="ECO:0000313" key="3">
    <source>
        <dbReference type="Proteomes" id="UP000640052"/>
    </source>
</evidence>
<gene>
    <name evidence="2" type="ORF">Aph01nite_12870</name>
</gene>
<dbReference type="Pfam" id="PF12728">
    <property type="entry name" value="HTH_17"/>
    <property type="match status" value="1"/>
</dbReference>
<sequence length="126" mass="13270">MSASTEIQVTTREAATALGVSVRTIQRHAKQGKLNAAKANGRWVITLTIADEYKPAQVAKALELVEQAAIIPTSSNGAFAAIGSDGETWYPVTVHTCGCKAGLSGRNCYHRLAAHLKTRATYGSAA</sequence>
<feature type="domain" description="Helix-turn-helix" evidence="1">
    <location>
        <begin position="10"/>
        <end position="46"/>
    </location>
</feature>
<dbReference type="InterPro" id="IPR041657">
    <property type="entry name" value="HTH_17"/>
</dbReference>
<reference evidence="2" key="1">
    <citation type="submission" date="2021-01" db="EMBL/GenBank/DDBJ databases">
        <title>Whole genome shotgun sequence of Acrocarpospora phusangensis NBRC 108782.</title>
        <authorList>
            <person name="Komaki H."/>
            <person name="Tamura T."/>
        </authorList>
    </citation>
    <scope>NUCLEOTIDE SEQUENCE</scope>
    <source>
        <strain evidence="2">NBRC 108782</strain>
    </source>
</reference>
<name>A0A919QAV0_9ACTN</name>
<dbReference type="InterPro" id="IPR009061">
    <property type="entry name" value="DNA-bd_dom_put_sf"/>
</dbReference>
<comment type="caution">
    <text evidence="2">The sequence shown here is derived from an EMBL/GenBank/DDBJ whole genome shotgun (WGS) entry which is preliminary data.</text>
</comment>
<protein>
    <recommendedName>
        <fullName evidence="1">Helix-turn-helix domain-containing protein</fullName>
    </recommendedName>
</protein>
<dbReference type="EMBL" id="BOOA01000007">
    <property type="protein sequence ID" value="GIH22977.1"/>
    <property type="molecule type" value="Genomic_DNA"/>
</dbReference>
<evidence type="ECO:0000259" key="1">
    <source>
        <dbReference type="Pfam" id="PF12728"/>
    </source>
</evidence>
<dbReference type="Proteomes" id="UP000640052">
    <property type="component" value="Unassembled WGS sequence"/>
</dbReference>